<reference evidence="1" key="1">
    <citation type="submission" date="2022-02" db="EMBL/GenBank/DDBJ databases">
        <authorList>
            <person name="King R."/>
        </authorList>
    </citation>
    <scope>NUCLEOTIDE SEQUENCE</scope>
</reference>
<sequence>MLFKMQCLNALRASALKLSTTGVVSTAQPHINVITKRLKRSSPCDRCFIPKHKKPCFDIRNIIIERATECHGKLIRSFLYTHYWPREPTVIGLWMSLNSPLLDVLTDKYMSFGDRMLAFERIKRTKETKLVGLSVASKLYPWMIGELDEWAHVTTIMPEKYKIYFTAHCLKQPNLFKKYKVDYIYDVEVLGSAAEVTGQGVATLLLKNILDNALEVRHPVVQVVSTSSYTSKICERCGMKLEWSMDYKDFTDECGRIIFYPRRPHHSVGVYVKFNDPSKGGVMPCKPQY</sequence>
<evidence type="ECO:0000313" key="2">
    <source>
        <dbReference type="Proteomes" id="UP001153321"/>
    </source>
</evidence>
<dbReference type="AlphaFoldDB" id="A0A9P0HUY3"/>
<protein>
    <submittedName>
        <fullName evidence="1">Uncharacterized protein</fullName>
    </submittedName>
</protein>
<name>A0A9P0HUY3_SPOLI</name>
<dbReference type="EMBL" id="LR824541">
    <property type="protein sequence ID" value="CAH1634972.1"/>
    <property type="molecule type" value="Genomic_DNA"/>
</dbReference>
<accession>A0A9P0HUY3</accession>
<organism evidence="1 2">
    <name type="scientific">Spodoptera littoralis</name>
    <name type="common">Egyptian cotton leafworm</name>
    <dbReference type="NCBI Taxonomy" id="7109"/>
    <lineage>
        <taxon>Eukaryota</taxon>
        <taxon>Metazoa</taxon>
        <taxon>Ecdysozoa</taxon>
        <taxon>Arthropoda</taxon>
        <taxon>Hexapoda</taxon>
        <taxon>Insecta</taxon>
        <taxon>Pterygota</taxon>
        <taxon>Neoptera</taxon>
        <taxon>Endopterygota</taxon>
        <taxon>Lepidoptera</taxon>
        <taxon>Glossata</taxon>
        <taxon>Ditrysia</taxon>
        <taxon>Noctuoidea</taxon>
        <taxon>Noctuidae</taxon>
        <taxon>Amphipyrinae</taxon>
        <taxon>Spodoptera</taxon>
    </lineage>
</organism>
<dbReference type="Gene3D" id="3.40.630.30">
    <property type="match status" value="1"/>
</dbReference>
<keyword evidence="2" id="KW-1185">Reference proteome</keyword>
<gene>
    <name evidence="1" type="ORF">SPLIT_LOCUS334</name>
</gene>
<evidence type="ECO:0000313" key="1">
    <source>
        <dbReference type="EMBL" id="CAH1634972.1"/>
    </source>
</evidence>
<proteinExistence type="predicted"/>
<dbReference type="Proteomes" id="UP001153321">
    <property type="component" value="Chromosome 10"/>
</dbReference>